<dbReference type="AlphaFoldDB" id="A0A1M6N7G6"/>
<dbReference type="RefSeq" id="WP_072849403.1">
    <property type="nucleotide sequence ID" value="NZ_FRAH01000009.1"/>
</dbReference>
<dbReference type="Proteomes" id="UP000183975">
    <property type="component" value="Unassembled WGS sequence"/>
</dbReference>
<evidence type="ECO:0000313" key="2">
    <source>
        <dbReference type="Proteomes" id="UP000183975"/>
    </source>
</evidence>
<reference evidence="1 2" key="1">
    <citation type="submission" date="2016-11" db="EMBL/GenBank/DDBJ databases">
        <authorList>
            <person name="Jaros S."/>
            <person name="Januszkiewicz K."/>
            <person name="Wedrychowicz H."/>
        </authorList>
    </citation>
    <scope>NUCLEOTIDE SEQUENCE [LARGE SCALE GENOMIC DNA]</scope>
    <source>
        <strain evidence="1 2">DSM 14214</strain>
    </source>
</reference>
<dbReference type="OrthoDB" id="9813491at2"/>
<keyword evidence="2" id="KW-1185">Reference proteome</keyword>
<organism evidence="1 2">
    <name type="scientific">Anaerotignum lactatifermentans DSM 14214</name>
    <dbReference type="NCBI Taxonomy" id="1121323"/>
    <lineage>
        <taxon>Bacteria</taxon>
        <taxon>Bacillati</taxon>
        <taxon>Bacillota</taxon>
        <taxon>Clostridia</taxon>
        <taxon>Lachnospirales</taxon>
        <taxon>Anaerotignaceae</taxon>
        <taxon>Anaerotignum</taxon>
    </lineage>
</organism>
<evidence type="ECO:0000313" key="1">
    <source>
        <dbReference type="EMBL" id="SHJ91639.1"/>
    </source>
</evidence>
<proteinExistence type="predicted"/>
<dbReference type="CDD" id="cd11532">
    <property type="entry name" value="NTP-PPase_COG4997"/>
    <property type="match status" value="1"/>
</dbReference>
<protein>
    <submittedName>
        <fullName evidence="1">Predicted house-cleaning noncanonical NTP pyrophosphatase, all-alpha NTP-PPase (MazG) superfamily</fullName>
    </submittedName>
</protein>
<name>A0A1M6N7G6_9FIRM</name>
<sequence>MDSKKYHKLVRDRIPEIIESDGKQCVCEVLSSEEYLALLDEKLQEELNEYEESKSLEELADLLEVMYAVVKARGWSVEELEQVRKEKAKQRGGFEKRILLKEVQSKD</sequence>
<dbReference type="EMBL" id="FRAH01000009">
    <property type="protein sequence ID" value="SHJ91639.1"/>
    <property type="molecule type" value="Genomic_DNA"/>
</dbReference>
<gene>
    <name evidence="1" type="ORF">SAMN02745138_00792</name>
</gene>
<dbReference type="InterPro" id="IPR038735">
    <property type="entry name" value="MSMEG_1276-like_NTP-PPase_dom"/>
</dbReference>
<accession>A0A1M6N7G6</accession>